<evidence type="ECO:0000313" key="7">
    <source>
        <dbReference type="Proteomes" id="UP000789845"/>
    </source>
</evidence>
<sequence length="474" mass="54893">MKKLSALVVSFYLLCFFTSIFIYYKIPLYAEDEGKLLPTAIKEIRPATSKSSLQDWVKTANTQKQKLTIAGQQHTQGGHTLYPGATMIDMKSYNKILDYKPDKQVITVQSGITWEQIQRKINPDGLALRVTQSQAVFTVGGSLSANIHGRDIRFGSLYDTVESFRLLTPEGKVIEVSREENREWFPYVIGGYGLFGIILDVTLHLTQDELYQIETKKMTVQEYPSYFHEHVRKDEAIRMHMSRISVAPDTFLTDMYVINYQLANNQTMISRYSKLKGEPIIALPKAILGLSRYSDYGKNLLWDTQKSYLFNEDGSYITRNNVMRSDSRFMAFEQPGRTEVLAELFIPIDEFPNLIDDLKIILTREQLNLLNITIRFVEKDEQAILSYAKEDMFGLVLLINQGKSKTDINHTQKVVQQMIELTLSLGGTYYLPYYPYASEEQIRKSYPKLDQFFHKKKELDPKEVFVNLFYKEYK</sequence>
<dbReference type="AlphaFoldDB" id="A0A9C7G5Y7"/>
<gene>
    <name evidence="6" type="primary">dprE1</name>
    <name evidence="6" type="ORF">NEOCIP111885_00062</name>
</gene>
<evidence type="ECO:0000256" key="2">
    <source>
        <dbReference type="ARBA" id="ARBA00022827"/>
    </source>
</evidence>
<dbReference type="InterPro" id="IPR016169">
    <property type="entry name" value="FAD-bd_PCMH_sub2"/>
</dbReference>
<keyword evidence="3 6" id="KW-0560">Oxidoreductase</keyword>
<keyword evidence="4" id="KW-0812">Transmembrane</keyword>
<dbReference type="SUPFAM" id="SSF56176">
    <property type="entry name" value="FAD-binding/transporter-associated domain-like"/>
    <property type="match status" value="1"/>
</dbReference>
<dbReference type="GO" id="GO:0016020">
    <property type="term" value="C:membrane"/>
    <property type="evidence" value="ECO:0007669"/>
    <property type="project" value="InterPro"/>
</dbReference>
<keyword evidence="7" id="KW-1185">Reference proteome</keyword>
<protein>
    <submittedName>
        <fullName evidence="6">Decaprenylphosphoryl-beta-D-ribose oxidase</fullName>
        <ecNumber evidence="6">1.1.98.3</ecNumber>
    </submittedName>
</protein>
<dbReference type="EMBL" id="CAKJTG010000001">
    <property type="protein sequence ID" value="CAG9606374.1"/>
    <property type="molecule type" value="Genomic_DNA"/>
</dbReference>
<keyword evidence="2" id="KW-0274">FAD</keyword>
<evidence type="ECO:0000256" key="1">
    <source>
        <dbReference type="ARBA" id="ARBA00022630"/>
    </source>
</evidence>
<dbReference type="PROSITE" id="PS51387">
    <property type="entry name" value="FAD_PCMH"/>
    <property type="match status" value="1"/>
</dbReference>
<evidence type="ECO:0000259" key="5">
    <source>
        <dbReference type="PROSITE" id="PS51387"/>
    </source>
</evidence>
<dbReference type="PANTHER" id="PTHR43762">
    <property type="entry name" value="L-GULONOLACTONE OXIDASE"/>
    <property type="match status" value="1"/>
</dbReference>
<feature type="domain" description="FAD-binding PCMH-type" evidence="5">
    <location>
        <begin position="36"/>
        <end position="208"/>
    </location>
</feature>
<dbReference type="InterPro" id="IPR016164">
    <property type="entry name" value="FAD-linked_Oxase-like_C"/>
</dbReference>
<dbReference type="Gene3D" id="3.30.465.10">
    <property type="match status" value="1"/>
</dbReference>
<dbReference type="Proteomes" id="UP000789845">
    <property type="component" value="Unassembled WGS sequence"/>
</dbReference>
<evidence type="ECO:0000313" key="6">
    <source>
        <dbReference type="EMBL" id="CAG9606374.1"/>
    </source>
</evidence>
<dbReference type="EC" id="1.1.98.3" evidence="6"/>
<proteinExistence type="predicted"/>
<comment type="caution">
    <text evidence="6">The sequence shown here is derived from an EMBL/GenBank/DDBJ whole genome shotgun (WGS) entry which is preliminary data.</text>
</comment>
<dbReference type="SUPFAM" id="SSF55103">
    <property type="entry name" value="FAD-linked oxidases, C-terminal domain"/>
    <property type="match status" value="1"/>
</dbReference>
<dbReference type="PANTHER" id="PTHR43762:SF1">
    <property type="entry name" value="D-ARABINONO-1,4-LACTONE OXIDASE"/>
    <property type="match status" value="1"/>
</dbReference>
<dbReference type="Pfam" id="PF01565">
    <property type="entry name" value="FAD_binding_4"/>
    <property type="match status" value="1"/>
</dbReference>
<keyword evidence="1" id="KW-0285">Flavoprotein</keyword>
<dbReference type="Pfam" id="PF04030">
    <property type="entry name" value="ALO"/>
    <property type="match status" value="1"/>
</dbReference>
<dbReference type="InterPro" id="IPR036318">
    <property type="entry name" value="FAD-bd_PCMH-like_sf"/>
</dbReference>
<dbReference type="GO" id="GO:0003885">
    <property type="term" value="F:D-arabinono-1,4-lactone oxidase activity"/>
    <property type="evidence" value="ECO:0007669"/>
    <property type="project" value="InterPro"/>
</dbReference>
<dbReference type="GO" id="GO:0071949">
    <property type="term" value="F:FAD binding"/>
    <property type="evidence" value="ECO:0007669"/>
    <property type="project" value="InterPro"/>
</dbReference>
<organism evidence="6 7">
    <name type="scientific">Pseudoneobacillus rhizosphaerae</name>
    <dbReference type="NCBI Taxonomy" id="2880968"/>
    <lineage>
        <taxon>Bacteria</taxon>
        <taxon>Bacillati</taxon>
        <taxon>Bacillota</taxon>
        <taxon>Bacilli</taxon>
        <taxon>Bacillales</taxon>
        <taxon>Bacillaceae</taxon>
        <taxon>Pseudoneobacillus</taxon>
    </lineage>
</organism>
<keyword evidence="4" id="KW-0472">Membrane</keyword>
<dbReference type="InterPro" id="IPR007173">
    <property type="entry name" value="ALO_C"/>
</dbReference>
<evidence type="ECO:0000256" key="4">
    <source>
        <dbReference type="SAM" id="Phobius"/>
    </source>
</evidence>
<evidence type="ECO:0000256" key="3">
    <source>
        <dbReference type="ARBA" id="ARBA00023002"/>
    </source>
</evidence>
<dbReference type="InterPro" id="IPR010031">
    <property type="entry name" value="FAD_lactone_oxidase-like"/>
</dbReference>
<name>A0A9C7G5Y7_9BACI</name>
<keyword evidence="4" id="KW-1133">Transmembrane helix</keyword>
<dbReference type="InterPro" id="IPR016166">
    <property type="entry name" value="FAD-bd_PCMH"/>
</dbReference>
<dbReference type="InterPro" id="IPR006094">
    <property type="entry name" value="Oxid_FAD_bind_N"/>
</dbReference>
<accession>A0A9C7G5Y7</accession>
<reference evidence="6" key="1">
    <citation type="submission" date="2021-10" db="EMBL/GenBank/DDBJ databases">
        <authorList>
            <person name="Criscuolo A."/>
        </authorList>
    </citation>
    <scope>NUCLEOTIDE SEQUENCE</scope>
    <source>
        <strain evidence="6">CIP111885</strain>
    </source>
</reference>
<feature type="transmembrane region" description="Helical" evidence="4">
    <location>
        <begin position="6"/>
        <end position="26"/>
    </location>
</feature>